<evidence type="ECO:0000256" key="1">
    <source>
        <dbReference type="ARBA" id="ARBA00023172"/>
    </source>
</evidence>
<feature type="compositionally biased region" description="Polar residues" evidence="2">
    <location>
        <begin position="1"/>
        <end position="15"/>
    </location>
</feature>
<evidence type="ECO:0000313" key="5">
    <source>
        <dbReference type="Proteomes" id="UP001596514"/>
    </source>
</evidence>
<name>A0ABW2SR90_9ACTN</name>
<dbReference type="SUPFAM" id="SSF56349">
    <property type="entry name" value="DNA breaking-rejoining enzymes"/>
    <property type="match status" value="1"/>
</dbReference>
<evidence type="ECO:0000256" key="2">
    <source>
        <dbReference type="SAM" id="MobiDB-lite"/>
    </source>
</evidence>
<feature type="region of interest" description="Disordered" evidence="2">
    <location>
        <begin position="1"/>
        <end position="52"/>
    </location>
</feature>
<dbReference type="PROSITE" id="PS51898">
    <property type="entry name" value="TYR_RECOMBINASE"/>
    <property type="match status" value="1"/>
</dbReference>
<keyword evidence="1" id="KW-0233">DNA recombination</keyword>
<dbReference type="RefSeq" id="WP_343980089.1">
    <property type="nucleotide sequence ID" value="NZ_BAAAGK010000191.1"/>
</dbReference>
<reference evidence="5" key="1">
    <citation type="journal article" date="2019" name="Int. J. Syst. Evol. Microbiol.">
        <title>The Global Catalogue of Microorganisms (GCM) 10K type strain sequencing project: providing services to taxonomists for standard genome sequencing and annotation.</title>
        <authorList>
            <consortium name="The Broad Institute Genomics Platform"/>
            <consortium name="The Broad Institute Genome Sequencing Center for Infectious Disease"/>
            <person name="Wu L."/>
            <person name="Ma J."/>
        </authorList>
    </citation>
    <scope>NUCLEOTIDE SEQUENCE [LARGE SCALE GENOMIC DNA]</scope>
    <source>
        <strain evidence="5">JCM 10083</strain>
    </source>
</reference>
<feature type="compositionally biased region" description="Polar residues" evidence="2">
    <location>
        <begin position="25"/>
        <end position="35"/>
    </location>
</feature>
<keyword evidence="5" id="KW-1185">Reference proteome</keyword>
<evidence type="ECO:0000313" key="4">
    <source>
        <dbReference type="EMBL" id="MFC7598498.1"/>
    </source>
</evidence>
<evidence type="ECO:0000259" key="3">
    <source>
        <dbReference type="PROSITE" id="PS51898"/>
    </source>
</evidence>
<organism evidence="4 5">
    <name type="scientific">Streptosporangium amethystogenes subsp. fukuiense</name>
    <dbReference type="NCBI Taxonomy" id="698418"/>
    <lineage>
        <taxon>Bacteria</taxon>
        <taxon>Bacillati</taxon>
        <taxon>Actinomycetota</taxon>
        <taxon>Actinomycetes</taxon>
        <taxon>Streptosporangiales</taxon>
        <taxon>Streptosporangiaceae</taxon>
        <taxon>Streptosporangium</taxon>
    </lineage>
</organism>
<protein>
    <submittedName>
        <fullName evidence="4">Tyrosine-type recombinase/integrase</fullName>
    </submittedName>
</protein>
<gene>
    <name evidence="4" type="ORF">ACFQVD_00100</name>
</gene>
<dbReference type="Pfam" id="PF00589">
    <property type="entry name" value="Phage_integrase"/>
    <property type="match status" value="1"/>
</dbReference>
<dbReference type="Proteomes" id="UP001596514">
    <property type="component" value="Unassembled WGS sequence"/>
</dbReference>
<dbReference type="Gene3D" id="1.10.443.10">
    <property type="entry name" value="Intergrase catalytic core"/>
    <property type="match status" value="1"/>
</dbReference>
<comment type="caution">
    <text evidence="4">The sequence shown here is derived from an EMBL/GenBank/DDBJ whole genome shotgun (WGS) entry which is preliminary data.</text>
</comment>
<dbReference type="InterPro" id="IPR013762">
    <property type="entry name" value="Integrase-like_cat_sf"/>
</dbReference>
<dbReference type="EMBL" id="JBHTEE010000001">
    <property type="protein sequence ID" value="MFC7598498.1"/>
    <property type="molecule type" value="Genomic_DNA"/>
</dbReference>
<proteinExistence type="predicted"/>
<dbReference type="InterPro" id="IPR011010">
    <property type="entry name" value="DNA_brk_join_enz"/>
</dbReference>
<sequence length="174" mass="18815">MTTRCGQNWRTSTTPGRRCGRRSRTTAAGTGEQNQPPNSPPAPWAPASRSATYAPSNAAPLARDRAIGRLLFYSGLRIAELVALDDNDVPLSARKGKIIVRSGKGESSHEVPLLDTTARTSVTKWRTDRASWPGPGTPALFLNRRDGRLPTRAVDQLMDELATDADIVDVPVQA</sequence>
<dbReference type="InterPro" id="IPR002104">
    <property type="entry name" value="Integrase_catalytic"/>
</dbReference>
<feature type="domain" description="Tyr recombinase" evidence="3">
    <location>
        <begin position="39"/>
        <end position="174"/>
    </location>
</feature>
<accession>A0ABW2SR90</accession>